<gene>
    <name evidence="3" type="ORF">CYLTODRAFT_440485</name>
</gene>
<evidence type="ECO:0000256" key="1">
    <source>
        <dbReference type="SAM" id="Coils"/>
    </source>
</evidence>
<dbReference type="Gene3D" id="1.20.5.170">
    <property type="match status" value="1"/>
</dbReference>
<proteinExistence type="predicted"/>
<dbReference type="SUPFAM" id="SSF57959">
    <property type="entry name" value="Leucine zipper domain"/>
    <property type="match status" value="1"/>
</dbReference>
<organism evidence="3 4">
    <name type="scientific">Cylindrobasidium torrendii FP15055 ss-10</name>
    <dbReference type="NCBI Taxonomy" id="1314674"/>
    <lineage>
        <taxon>Eukaryota</taxon>
        <taxon>Fungi</taxon>
        <taxon>Dikarya</taxon>
        <taxon>Basidiomycota</taxon>
        <taxon>Agaricomycotina</taxon>
        <taxon>Agaricomycetes</taxon>
        <taxon>Agaricomycetidae</taxon>
        <taxon>Agaricales</taxon>
        <taxon>Marasmiineae</taxon>
        <taxon>Physalacriaceae</taxon>
        <taxon>Cylindrobasidium</taxon>
    </lineage>
</organism>
<feature type="coiled-coil region" evidence="1">
    <location>
        <begin position="169"/>
        <end position="196"/>
    </location>
</feature>
<sequence length="219" mass="24604">MSGTGISWWAKVTGYHTSHDSSQPYTTYHSAPNACGMVNAHGGGAYQPLAQCQWRVWGWWEGSPGAKWGLRRLSERSGERFPHFSRSEASAPGQTECGGGTFPTLILGTNRNDQEAFIRAVSALTVCRRASHFQLPLMQAAPLDDPIRRRRINNIEAARRSRTRREARKEQIATRLEKLHEELQKAQAEAVELERSVAHYKGYVKALEAELSRLDAQVF</sequence>
<dbReference type="InterPro" id="IPR046347">
    <property type="entry name" value="bZIP_sf"/>
</dbReference>
<name>A0A0D7BQX7_9AGAR</name>
<dbReference type="PROSITE" id="PS50217">
    <property type="entry name" value="BZIP"/>
    <property type="match status" value="1"/>
</dbReference>
<dbReference type="InterPro" id="IPR004827">
    <property type="entry name" value="bZIP"/>
</dbReference>
<evidence type="ECO:0000313" key="4">
    <source>
        <dbReference type="Proteomes" id="UP000054007"/>
    </source>
</evidence>
<keyword evidence="1" id="KW-0175">Coiled coil</keyword>
<dbReference type="SMART" id="SM00338">
    <property type="entry name" value="BRLZ"/>
    <property type="match status" value="1"/>
</dbReference>
<dbReference type="AlphaFoldDB" id="A0A0D7BQX7"/>
<dbReference type="GO" id="GO:0003700">
    <property type="term" value="F:DNA-binding transcription factor activity"/>
    <property type="evidence" value="ECO:0007669"/>
    <property type="project" value="InterPro"/>
</dbReference>
<accession>A0A0D7BQX7</accession>
<feature type="domain" description="BZIP" evidence="2">
    <location>
        <begin position="144"/>
        <end position="207"/>
    </location>
</feature>
<dbReference type="EMBL" id="KN880442">
    <property type="protein sequence ID" value="KIY72569.1"/>
    <property type="molecule type" value="Genomic_DNA"/>
</dbReference>
<evidence type="ECO:0000313" key="3">
    <source>
        <dbReference type="EMBL" id="KIY72569.1"/>
    </source>
</evidence>
<evidence type="ECO:0000259" key="2">
    <source>
        <dbReference type="PROSITE" id="PS50217"/>
    </source>
</evidence>
<protein>
    <recommendedName>
        <fullName evidence="2">BZIP domain-containing protein</fullName>
    </recommendedName>
</protein>
<keyword evidence="4" id="KW-1185">Reference proteome</keyword>
<dbReference type="Proteomes" id="UP000054007">
    <property type="component" value="Unassembled WGS sequence"/>
</dbReference>
<reference evidence="3 4" key="1">
    <citation type="journal article" date="2015" name="Fungal Genet. Biol.">
        <title>Evolution of novel wood decay mechanisms in Agaricales revealed by the genome sequences of Fistulina hepatica and Cylindrobasidium torrendii.</title>
        <authorList>
            <person name="Floudas D."/>
            <person name="Held B.W."/>
            <person name="Riley R."/>
            <person name="Nagy L.G."/>
            <person name="Koehler G."/>
            <person name="Ransdell A.S."/>
            <person name="Younus H."/>
            <person name="Chow J."/>
            <person name="Chiniquy J."/>
            <person name="Lipzen A."/>
            <person name="Tritt A."/>
            <person name="Sun H."/>
            <person name="Haridas S."/>
            <person name="LaButti K."/>
            <person name="Ohm R.A."/>
            <person name="Kues U."/>
            <person name="Blanchette R.A."/>
            <person name="Grigoriev I.V."/>
            <person name="Minto R.E."/>
            <person name="Hibbett D.S."/>
        </authorList>
    </citation>
    <scope>NUCLEOTIDE SEQUENCE [LARGE SCALE GENOMIC DNA]</scope>
    <source>
        <strain evidence="3 4">FP15055 ss-10</strain>
    </source>
</reference>